<dbReference type="Proteomes" id="UP000828390">
    <property type="component" value="Unassembled WGS sequence"/>
</dbReference>
<gene>
    <name evidence="1" type="ORF">DPMN_007395</name>
</gene>
<reference evidence="1" key="2">
    <citation type="submission" date="2020-11" db="EMBL/GenBank/DDBJ databases">
        <authorList>
            <person name="McCartney M.A."/>
            <person name="Auch B."/>
            <person name="Kono T."/>
            <person name="Mallez S."/>
            <person name="Becker A."/>
            <person name="Gohl D.M."/>
            <person name="Silverstein K.A.T."/>
            <person name="Koren S."/>
            <person name="Bechman K.B."/>
            <person name="Herman A."/>
            <person name="Abrahante J.E."/>
            <person name="Garbe J."/>
        </authorList>
    </citation>
    <scope>NUCLEOTIDE SEQUENCE</scope>
    <source>
        <strain evidence="1">Duluth1</strain>
        <tissue evidence="1">Whole animal</tissue>
    </source>
</reference>
<accession>A0A9D4RY87</accession>
<dbReference type="AlphaFoldDB" id="A0A9D4RY87"/>
<name>A0A9D4RY87_DREPO</name>
<comment type="caution">
    <text evidence="1">The sequence shown here is derived from an EMBL/GenBank/DDBJ whole genome shotgun (WGS) entry which is preliminary data.</text>
</comment>
<keyword evidence="2" id="KW-1185">Reference proteome</keyword>
<organism evidence="1 2">
    <name type="scientific">Dreissena polymorpha</name>
    <name type="common">Zebra mussel</name>
    <name type="synonym">Mytilus polymorpha</name>
    <dbReference type="NCBI Taxonomy" id="45954"/>
    <lineage>
        <taxon>Eukaryota</taxon>
        <taxon>Metazoa</taxon>
        <taxon>Spiralia</taxon>
        <taxon>Lophotrochozoa</taxon>
        <taxon>Mollusca</taxon>
        <taxon>Bivalvia</taxon>
        <taxon>Autobranchia</taxon>
        <taxon>Heteroconchia</taxon>
        <taxon>Euheterodonta</taxon>
        <taxon>Imparidentia</taxon>
        <taxon>Neoheterodontei</taxon>
        <taxon>Myida</taxon>
        <taxon>Dreissenoidea</taxon>
        <taxon>Dreissenidae</taxon>
        <taxon>Dreissena</taxon>
    </lineage>
</organism>
<protein>
    <submittedName>
        <fullName evidence="1">Uncharacterized protein</fullName>
    </submittedName>
</protein>
<sequence length="198" mass="21323">MSLFAFDMRICLKGDPAEGRVAGSQVTSGRLVVTLTVVVGVLILERSVVLGLWVNTLELSISSFSVSGIYGKPRGCLFVLGLGDIRKTTRLPLRSRSRGYTENHEAASSFSVSGIYGKPRGCLFVLGLGDIRKTTSLPLRSRSRRYTENHEAASSFSVSGIYGKPRGCLETTYVLIGVIEPVLRPSIAALPQIDASVT</sequence>
<evidence type="ECO:0000313" key="2">
    <source>
        <dbReference type="Proteomes" id="UP000828390"/>
    </source>
</evidence>
<dbReference type="EMBL" id="JAIWYP010000001">
    <property type="protein sequence ID" value="KAH3883440.1"/>
    <property type="molecule type" value="Genomic_DNA"/>
</dbReference>
<evidence type="ECO:0000313" key="1">
    <source>
        <dbReference type="EMBL" id="KAH3883440.1"/>
    </source>
</evidence>
<reference evidence="1" key="1">
    <citation type="journal article" date="2019" name="bioRxiv">
        <title>The Genome of the Zebra Mussel, Dreissena polymorpha: A Resource for Invasive Species Research.</title>
        <authorList>
            <person name="McCartney M.A."/>
            <person name="Auch B."/>
            <person name="Kono T."/>
            <person name="Mallez S."/>
            <person name="Zhang Y."/>
            <person name="Obille A."/>
            <person name="Becker A."/>
            <person name="Abrahante J.E."/>
            <person name="Garbe J."/>
            <person name="Badalamenti J.P."/>
            <person name="Herman A."/>
            <person name="Mangelson H."/>
            <person name="Liachko I."/>
            <person name="Sullivan S."/>
            <person name="Sone E.D."/>
            <person name="Koren S."/>
            <person name="Silverstein K.A.T."/>
            <person name="Beckman K.B."/>
            <person name="Gohl D.M."/>
        </authorList>
    </citation>
    <scope>NUCLEOTIDE SEQUENCE</scope>
    <source>
        <strain evidence="1">Duluth1</strain>
        <tissue evidence="1">Whole animal</tissue>
    </source>
</reference>
<proteinExistence type="predicted"/>